<feature type="compositionally biased region" description="Basic and acidic residues" evidence="1">
    <location>
        <begin position="176"/>
        <end position="189"/>
    </location>
</feature>
<evidence type="ECO:0000259" key="2">
    <source>
        <dbReference type="Pfam" id="PF13699"/>
    </source>
</evidence>
<keyword evidence="4" id="KW-1185">Reference proteome</keyword>
<sequence length="459" mass="49039">MRSQDQSPDTARAAARGPRIPQGTRTGPLPLQHAVGTRSPQAILALQRAAGNTAVAALAEQERHTHDAGCGHAPVQRSAVNQVIASPGSPLPAPVRQDMESRLGADFADVRLHTDATARRSAAEVGARAYTSGSHVVIGDGGADPHTLAHELTHVIQQRKGPVAGTDNGSGLRISDPSDRYEREAEANAHRVMSAPAPERRDGEGASAPARTANHGDTVQRMRMPWQKQEQKQEQQGPAPVTLRVGDESITTTRQGAYYHFRTPAGGNAFIHDLSVTNGVVDPDLAGHITRYLNGGLVLYRGIPRWHPTWHQVIGEGVIPPLGSGWLPDFDTHNTSFVPFAPREDIARGAAVGASGMGRGDRAQFVEGYGRQGEHEVGMMVTVVVGPEHDAGFYNGGEIQARGPVDLRSMQVFTMGTDVQEALTGTPGDPPDALRNTRPPTPTDAEKDGYRAEFGSLRR</sequence>
<evidence type="ECO:0000313" key="4">
    <source>
        <dbReference type="Proteomes" id="UP001056374"/>
    </source>
</evidence>
<proteinExistence type="predicted"/>
<gene>
    <name evidence="3" type="ORF">NFX46_00800</name>
</gene>
<dbReference type="RefSeq" id="WP_252545098.1">
    <property type="nucleotide sequence ID" value="NZ_CP099468.1"/>
</dbReference>
<dbReference type="Proteomes" id="UP001056374">
    <property type="component" value="Chromosome"/>
</dbReference>
<feature type="domain" description="eCIS core" evidence="2">
    <location>
        <begin position="90"/>
        <end position="161"/>
    </location>
</feature>
<accession>A0ABY4Z0M9</accession>
<feature type="region of interest" description="Disordered" evidence="1">
    <location>
        <begin position="1"/>
        <end position="33"/>
    </location>
</feature>
<feature type="region of interest" description="Disordered" evidence="1">
    <location>
        <begin position="422"/>
        <end position="459"/>
    </location>
</feature>
<protein>
    <submittedName>
        <fullName evidence="3">DUF4157 domain-containing protein</fullName>
    </submittedName>
</protein>
<dbReference type="InterPro" id="IPR025295">
    <property type="entry name" value="eCIS_core_dom"/>
</dbReference>
<organism evidence="3 4">
    <name type="scientific">Streptomyces phaeoluteigriseus</name>
    <dbReference type="NCBI Taxonomy" id="114686"/>
    <lineage>
        <taxon>Bacteria</taxon>
        <taxon>Bacillati</taxon>
        <taxon>Actinomycetota</taxon>
        <taxon>Actinomycetes</taxon>
        <taxon>Kitasatosporales</taxon>
        <taxon>Streptomycetaceae</taxon>
        <taxon>Streptomyces</taxon>
        <taxon>Streptomyces aurantiacus group</taxon>
    </lineage>
</organism>
<evidence type="ECO:0000313" key="3">
    <source>
        <dbReference type="EMBL" id="USQ82431.1"/>
    </source>
</evidence>
<dbReference type="EMBL" id="CP099468">
    <property type="protein sequence ID" value="USQ82431.1"/>
    <property type="molecule type" value="Genomic_DNA"/>
</dbReference>
<dbReference type="Pfam" id="PF13699">
    <property type="entry name" value="eCIS_core"/>
    <property type="match status" value="1"/>
</dbReference>
<evidence type="ECO:0000256" key="1">
    <source>
        <dbReference type="SAM" id="MobiDB-lite"/>
    </source>
</evidence>
<reference evidence="3" key="1">
    <citation type="submission" date="2022-06" db="EMBL/GenBank/DDBJ databases">
        <title>Complete genome sequence of soil microorganisms Streptomyces sp. Qhu-M197 isolated from Alpine meadows habitats on the Tibetan Plateau.</title>
        <authorList>
            <person name="Zhang B."/>
            <person name="Xiang X."/>
            <person name="Fan J."/>
        </authorList>
    </citation>
    <scope>NUCLEOTIDE SEQUENCE</scope>
    <source>
        <strain evidence="3">Qhu-M197</strain>
    </source>
</reference>
<name>A0ABY4Z0M9_9ACTN</name>
<feature type="region of interest" description="Disordered" evidence="1">
    <location>
        <begin position="161"/>
        <end position="241"/>
    </location>
</feature>